<feature type="chain" id="PRO_5041910069" evidence="1">
    <location>
        <begin position="29"/>
        <end position="407"/>
    </location>
</feature>
<dbReference type="PANTHER" id="PTHR11575">
    <property type="entry name" value="5'-NUCLEOTIDASE-RELATED"/>
    <property type="match status" value="1"/>
</dbReference>
<evidence type="ECO:0000313" key="2">
    <source>
        <dbReference type="EMBL" id="KAK3286146.1"/>
    </source>
</evidence>
<organism evidence="2 3">
    <name type="scientific">Cymbomonas tetramitiformis</name>
    <dbReference type="NCBI Taxonomy" id="36881"/>
    <lineage>
        <taxon>Eukaryota</taxon>
        <taxon>Viridiplantae</taxon>
        <taxon>Chlorophyta</taxon>
        <taxon>Pyramimonadophyceae</taxon>
        <taxon>Pyramimonadales</taxon>
        <taxon>Pyramimonadaceae</taxon>
        <taxon>Cymbomonas</taxon>
    </lineage>
</organism>
<evidence type="ECO:0000256" key="1">
    <source>
        <dbReference type="SAM" id="SignalP"/>
    </source>
</evidence>
<feature type="signal peptide" evidence="1">
    <location>
        <begin position="1"/>
        <end position="28"/>
    </location>
</feature>
<dbReference type="Gene3D" id="3.60.21.10">
    <property type="match status" value="1"/>
</dbReference>
<keyword evidence="3" id="KW-1185">Reference proteome</keyword>
<dbReference type="InterPro" id="IPR006179">
    <property type="entry name" value="5_nucleotidase/apyrase"/>
</dbReference>
<dbReference type="GO" id="GO:0009166">
    <property type="term" value="P:nucleotide catabolic process"/>
    <property type="evidence" value="ECO:0007669"/>
    <property type="project" value="InterPro"/>
</dbReference>
<reference evidence="2 3" key="1">
    <citation type="journal article" date="2015" name="Genome Biol. Evol.">
        <title>Comparative Genomics of a Bacterivorous Green Alga Reveals Evolutionary Causalities and Consequences of Phago-Mixotrophic Mode of Nutrition.</title>
        <authorList>
            <person name="Burns J.A."/>
            <person name="Paasch A."/>
            <person name="Narechania A."/>
            <person name="Kim E."/>
        </authorList>
    </citation>
    <scope>NUCLEOTIDE SEQUENCE [LARGE SCALE GENOMIC DNA]</scope>
    <source>
        <strain evidence="2 3">PLY_AMNH</strain>
    </source>
</reference>
<dbReference type="InterPro" id="IPR029052">
    <property type="entry name" value="Metallo-depent_PP-like"/>
</dbReference>
<gene>
    <name evidence="2" type="ORF">CYMTET_6283</name>
</gene>
<keyword evidence="1" id="KW-0732">Signal</keyword>
<comment type="caution">
    <text evidence="2">The sequence shown here is derived from an EMBL/GenBank/DDBJ whole genome shotgun (WGS) entry which is preliminary data.</text>
</comment>
<sequence length="407" mass="45013">MLWKQNFFAVRWLHWYSCQWLLLCHSLATTWVQGENYTFLAAAITFLAKNDSDYGDYYLKITPGGLYCPAGYHLQATTSGPVSYDPINITFLYQGDVRSRLLPVNKYDSMCDMEYYIESPEKCTGGADRRAAFINSIKSDTSQHVVVIDSGNAVVGTNFYSVYLGSADADLLMNYAPFDLHVPANFDFNSGESQLSLMMSYLTPATAVVLSNVDWSQTVLARSAIQRYMVKEYDGRQVGFLGFVSEDITDSAPMLSDQFFVNPNTKALSSENIRLSKELSLTAAELLVDFPSCNILVAVGGDDVLCHGVLQYSSNIDVCIARVQRDVEESADAPVEVVSMVTNAAGNMTLLVHGSTGKWYGKHIGELWANFDADGFVQGFAGSVATMDERTNNSSDDQVTYVFDFQT</sequence>
<dbReference type="GO" id="GO:0016787">
    <property type="term" value="F:hydrolase activity"/>
    <property type="evidence" value="ECO:0007669"/>
    <property type="project" value="InterPro"/>
</dbReference>
<evidence type="ECO:0000313" key="3">
    <source>
        <dbReference type="Proteomes" id="UP001190700"/>
    </source>
</evidence>
<dbReference type="Proteomes" id="UP001190700">
    <property type="component" value="Unassembled WGS sequence"/>
</dbReference>
<dbReference type="AlphaFoldDB" id="A0AAE0GZB6"/>
<dbReference type="PANTHER" id="PTHR11575:SF24">
    <property type="entry name" value="5'-NUCLEOTIDASE"/>
    <property type="match status" value="1"/>
</dbReference>
<proteinExistence type="predicted"/>
<dbReference type="SUPFAM" id="SSF56300">
    <property type="entry name" value="Metallo-dependent phosphatases"/>
    <property type="match status" value="1"/>
</dbReference>
<accession>A0AAE0GZB6</accession>
<name>A0AAE0GZB6_9CHLO</name>
<protein>
    <submittedName>
        <fullName evidence="2">Uncharacterized protein</fullName>
    </submittedName>
</protein>
<dbReference type="EMBL" id="LGRX02001457">
    <property type="protein sequence ID" value="KAK3286146.1"/>
    <property type="molecule type" value="Genomic_DNA"/>
</dbReference>